<dbReference type="PANTHER" id="PTHR42807:SF1">
    <property type="entry name" value="GLUTARYL-COA DEHYDROGENASE, MITOCHONDRIAL"/>
    <property type="match status" value="1"/>
</dbReference>
<dbReference type="GO" id="GO:0033539">
    <property type="term" value="P:fatty acid beta-oxidation using acyl-CoA dehydrogenase"/>
    <property type="evidence" value="ECO:0007669"/>
    <property type="project" value="TreeGrafter"/>
</dbReference>
<evidence type="ECO:0000256" key="5">
    <source>
        <dbReference type="ARBA" id="ARBA00023128"/>
    </source>
</evidence>
<evidence type="ECO:0000313" key="10">
    <source>
        <dbReference type="WBParaSite" id="ECPE_0000389401-mRNA-1"/>
    </source>
</evidence>
<dbReference type="InterPro" id="IPR052033">
    <property type="entry name" value="Glutaryl-CoA_DH_mitochondrial"/>
</dbReference>
<evidence type="ECO:0000256" key="3">
    <source>
        <dbReference type="ARBA" id="ARBA00022946"/>
    </source>
</evidence>
<dbReference type="GO" id="GO:0004361">
    <property type="term" value="F:glutaryl-CoA dehydrogenase activity"/>
    <property type="evidence" value="ECO:0007669"/>
    <property type="project" value="TreeGrafter"/>
</dbReference>
<dbReference type="InterPro" id="IPR009075">
    <property type="entry name" value="AcylCo_DH/oxidase_C"/>
</dbReference>
<evidence type="ECO:0000256" key="2">
    <source>
        <dbReference type="ARBA" id="ARBA00022630"/>
    </source>
</evidence>
<dbReference type="SUPFAM" id="SSF47203">
    <property type="entry name" value="Acyl-CoA dehydrogenase C-terminal domain-like"/>
    <property type="match status" value="1"/>
</dbReference>
<comment type="subcellular location">
    <subcellularLocation>
        <location evidence="1">Mitochondrion</location>
    </subcellularLocation>
</comment>
<feature type="domain" description="Glutamine amidotransferase type-2" evidence="7">
    <location>
        <begin position="246"/>
        <end position="338"/>
    </location>
</feature>
<dbReference type="GO" id="GO:0046949">
    <property type="term" value="P:fatty-acyl-CoA biosynthetic process"/>
    <property type="evidence" value="ECO:0007669"/>
    <property type="project" value="TreeGrafter"/>
</dbReference>
<protein>
    <submittedName>
        <fullName evidence="10">Acyl-CoA_dh_1 domain-containing protein</fullName>
    </submittedName>
</protein>
<keyword evidence="9" id="KW-1185">Reference proteome</keyword>
<organism evidence="10">
    <name type="scientific">Echinostoma caproni</name>
    <dbReference type="NCBI Taxonomy" id="27848"/>
    <lineage>
        <taxon>Eukaryota</taxon>
        <taxon>Metazoa</taxon>
        <taxon>Spiralia</taxon>
        <taxon>Lophotrochozoa</taxon>
        <taxon>Platyhelminthes</taxon>
        <taxon>Trematoda</taxon>
        <taxon>Digenea</taxon>
        <taxon>Plagiorchiida</taxon>
        <taxon>Echinostomata</taxon>
        <taxon>Echinostomatoidea</taxon>
        <taxon>Echinostomatidae</taxon>
        <taxon>Echinostoma</taxon>
    </lineage>
</organism>
<dbReference type="SUPFAM" id="SSF56235">
    <property type="entry name" value="N-terminal nucleophile aminohydrolases (Ntn hydrolases)"/>
    <property type="match status" value="1"/>
</dbReference>
<reference evidence="8 9" key="2">
    <citation type="submission" date="2018-11" db="EMBL/GenBank/DDBJ databases">
        <authorList>
            <consortium name="Pathogen Informatics"/>
        </authorList>
    </citation>
    <scope>NUCLEOTIDE SEQUENCE [LARGE SCALE GENOMIC DNA]</scope>
    <source>
        <strain evidence="8 9">Egypt</strain>
    </source>
</reference>
<dbReference type="Pfam" id="PF13537">
    <property type="entry name" value="GATase_7"/>
    <property type="match status" value="1"/>
</dbReference>
<dbReference type="Gene3D" id="3.60.20.10">
    <property type="entry name" value="Glutamine Phosphoribosylpyrophosphate, subunit 1, domain 1"/>
    <property type="match status" value="1"/>
</dbReference>
<dbReference type="WBParaSite" id="ECPE_0000389401-mRNA-1">
    <property type="protein sequence ID" value="ECPE_0000389401-mRNA-1"/>
    <property type="gene ID" value="ECPE_0000389401"/>
</dbReference>
<reference evidence="10" key="1">
    <citation type="submission" date="2016-06" db="UniProtKB">
        <authorList>
            <consortium name="WormBaseParasite"/>
        </authorList>
    </citation>
    <scope>IDENTIFICATION</scope>
</reference>
<feature type="domain" description="Acyl-CoA dehydrogenase/oxidase C-terminal" evidence="6">
    <location>
        <begin position="79"/>
        <end position="189"/>
    </location>
</feature>
<evidence type="ECO:0000313" key="8">
    <source>
        <dbReference type="EMBL" id="VDP70925.1"/>
    </source>
</evidence>
<evidence type="ECO:0000259" key="6">
    <source>
        <dbReference type="Pfam" id="PF00441"/>
    </source>
</evidence>
<name>A0A183AAA4_9TREM</name>
<sequence>MGGQSSGTHKVDAYCNRLAMSSPDTPHHHTDRAQSPQHPKALEYDLLAQILHDSLNLTNSDLLGKRSCNLWSFLGNAPLSCLNNARYGIAWGALGAAEFCFETARQYTLNRYQFGRPLAANQLIQKKLTDMMAEIALGFQACVQVGRLYDQNEANAEMISLIKRNSCLKALNAARVARDMLGANGMRADCHKSVTSDIPYCGVNLSALHRRGPDIVSHQSIDVPGLRTPWIGIGCVLSLRGHLSLASQPISVDSDRAQSCLLWNGEVFHCSSDEQNLAFLDPANNDGRLLLSWLSQGLTAENVYKKLVTLQGPFAFILVDNTGQVYFGRDRLGRRSLVGRFDDEVPRSKSDSLLLDCISSVVLPTLSEYQKEQTWIEIPAVGLFAGRTVMNIYGKPVIDRLQLYPWSPEHLTSLEACTKFHPDQVISIEPCASQGEPVSAMLDLSPTEAQRGLIAELESAVSRRVLLAPPVCRDCTAKFEQSLCVHARFGILFSGGLDSTVLAVLLDRYLFLLFPLPLFPAL</sequence>
<dbReference type="OrthoDB" id="10252281at2759"/>
<keyword evidence="3" id="KW-0809">Transit peptide</keyword>
<keyword evidence="2" id="KW-0285">Flavoprotein</keyword>
<dbReference type="PANTHER" id="PTHR42807">
    <property type="entry name" value="GLUTARYL-COA DEHYDROGENASE, MITOCHONDRIAL"/>
    <property type="match status" value="1"/>
</dbReference>
<dbReference type="InterPro" id="IPR029055">
    <property type="entry name" value="Ntn_hydrolases_N"/>
</dbReference>
<dbReference type="GO" id="GO:0000062">
    <property type="term" value="F:fatty-acyl-CoA binding"/>
    <property type="evidence" value="ECO:0007669"/>
    <property type="project" value="TreeGrafter"/>
</dbReference>
<evidence type="ECO:0000256" key="4">
    <source>
        <dbReference type="ARBA" id="ARBA00023002"/>
    </source>
</evidence>
<dbReference type="Pfam" id="PF00441">
    <property type="entry name" value="Acyl-CoA_dh_1"/>
    <property type="match status" value="1"/>
</dbReference>
<proteinExistence type="predicted"/>
<keyword evidence="5" id="KW-0496">Mitochondrion</keyword>
<dbReference type="AlphaFoldDB" id="A0A183AAA4"/>
<gene>
    <name evidence="8" type="ORF">ECPE_LOCUS3889</name>
</gene>
<dbReference type="Gene3D" id="1.20.140.10">
    <property type="entry name" value="Butyryl-CoA Dehydrogenase, subunit A, domain 3"/>
    <property type="match status" value="1"/>
</dbReference>
<dbReference type="EMBL" id="UZAN01040781">
    <property type="protein sequence ID" value="VDP70925.1"/>
    <property type="molecule type" value="Genomic_DNA"/>
</dbReference>
<dbReference type="InterPro" id="IPR036250">
    <property type="entry name" value="AcylCo_DH-like_C"/>
</dbReference>
<dbReference type="Proteomes" id="UP000272942">
    <property type="component" value="Unassembled WGS sequence"/>
</dbReference>
<evidence type="ECO:0000313" key="9">
    <source>
        <dbReference type="Proteomes" id="UP000272942"/>
    </source>
</evidence>
<evidence type="ECO:0000259" key="7">
    <source>
        <dbReference type="Pfam" id="PF13537"/>
    </source>
</evidence>
<dbReference type="GO" id="GO:0050660">
    <property type="term" value="F:flavin adenine dinucleotide binding"/>
    <property type="evidence" value="ECO:0007669"/>
    <property type="project" value="TreeGrafter"/>
</dbReference>
<dbReference type="GO" id="GO:0005739">
    <property type="term" value="C:mitochondrion"/>
    <property type="evidence" value="ECO:0007669"/>
    <property type="project" value="UniProtKB-SubCell"/>
</dbReference>
<keyword evidence="4" id="KW-0560">Oxidoreductase</keyword>
<evidence type="ECO:0000256" key="1">
    <source>
        <dbReference type="ARBA" id="ARBA00004173"/>
    </source>
</evidence>
<dbReference type="InterPro" id="IPR017932">
    <property type="entry name" value="GATase_2_dom"/>
</dbReference>
<accession>A0A183AAA4</accession>